<evidence type="ECO:0000313" key="3">
    <source>
        <dbReference type="Proteomes" id="UP001212997"/>
    </source>
</evidence>
<keyword evidence="3" id="KW-1185">Reference proteome</keyword>
<reference evidence="2" key="1">
    <citation type="submission" date="2022-07" db="EMBL/GenBank/DDBJ databases">
        <title>Genome Sequence of Physisporinus lineatus.</title>
        <authorList>
            <person name="Buettner E."/>
        </authorList>
    </citation>
    <scope>NUCLEOTIDE SEQUENCE</scope>
    <source>
        <strain evidence="2">VT162</strain>
    </source>
</reference>
<dbReference type="EMBL" id="JANAWD010000641">
    <property type="protein sequence ID" value="KAJ3477019.1"/>
    <property type="molecule type" value="Genomic_DNA"/>
</dbReference>
<proteinExistence type="predicted"/>
<organism evidence="2 3">
    <name type="scientific">Meripilus lineatus</name>
    <dbReference type="NCBI Taxonomy" id="2056292"/>
    <lineage>
        <taxon>Eukaryota</taxon>
        <taxon>Fungi</taxon>
        <taxon>Dikarya</taxon>
        <taxon>Basidiomycota</taxon>
        <taxon>Agaricomycotina</taxon>
        <taxon>Agaricomycetes</taxon>
        <taxon>Polyporales</taxon>
        <taxon>Meripilaceae</taxon>
        <taxon>Meripilus</taxon>
    </lineage>
</organism>
<protein>
    <submittedName>
        <fullName evidence="2">Uncharacterized protein</fullName>
    </submittedName>
</protein>
<dbReference type="Proteomes" id="UP001212997">
    <property type="component" value="Unassembled WGS sequence"/>
</dbReference>
<dbReference type="AlphaFoldDB" id="A0AAD5UVF1"/>
<evidence type="ECO:0000313" key="2">
    <source>
        <dbReference type="EMBL" id="KAJ3477019.1"/>
    </source>
</evidence>
<accession>A0AAD5UVF1</accession>
<evidence type="ECO:0000256" key="1">
    <source>
        <dbReference type="SAM" id="MobiDB-lite"/>
    </source>
</evidence>
<gene>
    <name evidence="2" type="ORF">NLI96_g10754</name>
</gene>
<sequence>MSTPTSSPREKEIESTPVQSEINAAVSGSEHCQVDGITTLMNSVRLVNDDNTYLLGTFNPQLGIAYPRHEGTLSVSDVDDDTSVSESVRPNTPTELDPIHPWLPTQPALLAPFTETEERLLFETWCKWTDGDTIDLIETQGRPFVHMHRLVFSPTSDVSYDDMPPLQDVDDEGNPVTLTPTTHNHIPPLAEVDEVGNSATCSPRFPR</sequence>
<feature type="region of interest" description="Disordered" evidence="1">
    <location>
        <begin position="75"/>
        <end position="101"/>
    </location>
</feature>
<name>A0AAD5UVF1_9APHY</name>
<comment type="caution">
    <text evidence="2">The sequence shown here is derived from an EMBL/GenBank/DDBJ whole genome shotgun (WGS) entry which is preliminary data.</text>
</comment>